<feature type="region of interest" description="Disordered" evidence="1">
    <location>
        <begin position="1"/>
        <end position="35"/>
    </location>
</feature>
<dbReference type="EMBL" id="JBBWWQ010000006">
    <property type="protein sequence ID" value="KAK8944127.1"/>
    <property type="molecule type" value="Genomic_DNA"/>
</dbReference>
<name>A0AAP0BLK0_9ASPA</name>
<evidence type="ECO:0000313" key="3">
    <source>
        <dbReference type="Proteomes" id="UP001418222"/>
    </source>
</evidence>
<evidence type="ECO:0000313" key="2">
    <source>
        <dbReference type="EMBL" id="KAK8944127.1"/>
    </source>
</evidence>
<protein>
    <submittedName>
        <fullName evidence="2">Uncharacterized protein</fullName>
    </submittedName>
</protein>
<evidence type="ECO:0000256" key="1">
    <source>
        <dbReference type="SAM" id="MobiDB-lite"/>
    </source>
</evidence>
<organism evidence="2 3">
    <name type="scientific">Platanthera zijinensis</name>
    <dbReference type="NCBI Taxonomy" id="2320716"/>
    <lineage>
        <taxon>Eukaryota</taxon>
        <taxon>Viridiplantae</taxon>
        <taxon>Streptophyta</taxon>
        <taxon>Embryophyta</taxon>
        <taxon>Tracheophyta</taxon>
        <taxon>Spermatophyta</taxon>
        <taxon>Magnoliopsida</taxon>
        <taxon>Liliopsida</taxon>
        <taxon>Asparagales</taxon>
        <taxon>Orchidaceae</taxon>
        <taxon>Orchidoideae</taxon>
        <taxon>Orchideae</taxon>
        <taxon>Orchidinae</taxon>
        <taxon>Platanthera</taxon>
    </lineage>
</organism>
<proteinExistence type="predicted"/>
<keyword evidence="3" id="KW-1185">Reference proteome</keyword>
<reference evidence="2 3" key="1">
    <citation type="journal article" date="2022" name="Nat. Plants">
        <title>Genomes of leafy and leafless Platanthera orchids illuminate the evolution of mycoheterotrophy.</title>
        <authorList>
            <person name="Li M.H."/>
            <person name="Liu K.W."/>
            <person name="Li Z."/>
            <person name="Lu H.C."/>
            <person name="Ye Q.L."/>
            <person name="Zhang D."/>
            <person name="Wang J.Y."/>
            <person name="Li Y.F."/>
            <person name="Zhong Z.M."/>
            <person name="Liu X."/>
            <person name="Yu X."/>
            <person name="Liu D.K."/>
            <person name="Tu X.D."/>
            <person name="Liu B."/>
            <person name="Hao Y."/>
            <person name="Liao X.Y."/>
            <person name="Jiang Y.T."/>
            <person name="Sun W.H."/>
            <person name="Chen J."/>
            <person name="Chen Y.Q."/>
            <person name="Ai Y."/>
            <person name="Zhai J.W."/>
            <person name="Wu S.S."/>
            <person name="Zhou Z."/>
            <person name="Hsiao Y.Y."/>
            <person name="Wu W.L."/>
            <person name="Chen Y.Y."/>
            <person name="Lin Y.F."/>
            <person name="Hsu J.L."/>
            <person name="Li C.Y."/>
            <person name="Wang Z.W."/>
            <person name="Zhao X."/>
            <person name="Zhong W.Y."/>
            <person name="Ma X.K."/>
            <person name="Ma L."/>
            <person name="Huang J."/>
            <person name="Chen G.Z."/>
            <person name="Huang M.Z."/>
            <person name="Huang L."/>
            <person name="Peng D.H."/>
            <person name="Luo Y.B."/>
            <person name="Zou S.Q."/>
            <person name="Chen S.P."/>
            <person name="Lan S."/>
            <person name="Tsai W.C."/>
            <person name="Van de Peer Y."/>
            <person name="Liu Z.J."/>
        </authorList>
    </citation>
    <scope>NUCLEOTIDE SEQUENCE [LARGE SCALE GENOMIC DNA]</scope>
    <source>
        <strain evidence="2">Lor287</strain>
    </source>
</reference>
<accession>A0AAP0BLK0</accession>
<sequence>MKSAWRPACGGGGGGRRRPAAADWPPTGSGGGGRPNIFYVKEDLLPRAPVLDSVSARLPFPPTVRHQATATALLQCDGDASPGYDILRQLSHRAGTRLCSSATATPLSATEWSPPPVIIAAATARLTVIKLTTQSFYVVSLFPNGSLHLLFAPVNSSLLVLNTNASTISANINSIPILNGTNFKAWKENVQIVLGCMDLDLSLRTDRPQTLTDKSSPDEKRDFER</sequence>
<dbReference type="Proteomes" id="UP001418222">
    <property type="component" value="Unassembled WGS sequence"/>
</dbReference>
<comment type="caution">
    <text evidence="2">The sequence shown here is derived from an EMBL/GenBank/DDBJ whole genome shotgun (WGS) entry which is preliminary data.</text>
</comment>
<dbReference type="AlphaFoldDB" id="A0AAP0BLK0"/>
<gene>
    <name evidence="2" type="ORF">KSP39_PZI007675</name>
</gene>